<dbReference type="KEGG" id="ehx:EMIHUDRAFT_113881"/>
<feature type="compositionally biased region" description="Polar residues" evidence="1">
    <location>
        <begin position="39"/>
        <end position="51"/>
    </location>
</feature>
<dbReference type="KEGG" id="ehx:EMIHUDRAFT_118563"/>
<feature type="region of interest" description="Disordered" evidence="1">
    <location>
        <begin position="25"/>
        <end position="54"/>
    </location>
</feature>
<keyword evidence="3" id="KW-1185">Reference proteome</keyword>
<evidence type="ECO:0000313" key="2">
    <source>
        <dbReference type="EnsemblProtists" id="EOD17525"/>
    </source>
</evidence>
<reference evidence="3" key="1">
    <citation type="journal article" date="2013" name="Nature">
        <title>Pan genome of the phytoplankton Emiliania underpins its global distribution.</title>
        <authorList>
            <person name="Read B.A."/>
            <person name="Kegel J."/>
            <person name="Klute M.J."/>
            <person name="Kuo A."/>
            <person name="Lefebvre S.C."/>
            <person name="Maumus F."/>
            <person name="Mayer C."/>
            <person name="Miller J."/>
            <person name="Monier A."/>
            <person name="Salamov A."/>
            <person name="Young J."/>
            <person name="Aguilar M."/>
            <person name="Claverie J.M."/>
            <person name="Frickenhaus S."/>
            <person name="Gonzalez K."/>
            <person name="Herman E.K."/>
            <person name="Lin Y.C."/>
            <person name="Napier J."/>
            <person name="Ogata H."/>
            <person name="Sarno A.F."/>
            <person name="Shmutz J."/>
            <person name="Schroeder D."/>
            <person name="de Vargas C."/>
            <person name="Verret F."/>
            <person name="von Dassow P."/>
            <person name="Valentin K."/>
            <person name="Van de Peer Y."/>
            <person name="Wheeler G."/>
            <person name="Dacks J.B."/>
            <person name="Delwiche C.F."/>
            <person name="Dyhrman S.T."/>
            <person name="Glockner G."/>
            <person name="John U."/>
            <person name="Richards T."/>
            <person name="Worden A.Z."/>
            <person name="Zhang X."/>
            <person name="Grigoriev I.V."/>
            <person name="Allen A.E."/>
            <person name="Bidle K."/>
            <person name="Borodovsky M."/>
            <person name="Bowler C."/>
            <person name="Brownlee C."/>
            <person name="Cock J.M."/>
            <person name="Elias M."/>
            <person name="Gladyshev V.N."/>
            <person name="Groth M."/>
            <person name="Guda C."/>
            <person name="Hadaegh A."/>
            <person name="Iglesias-Rodriguez M.D."/>
            <person name="Jenkins J."/>
            <person name="Jones B.M."/>
            <person name="Lawson T."/>
            <person name="Leese F."/>
            <person name="Lindquist E."/>
            <person name="Lobanov A."/>
            <person name="Lomsadze A."/>
            <person name="Malik S.B."/>
            <person name="Marsh M.E."/>
            <person name="Mackinder L."/>
            <person name="Mock T."/>
            <person name="Mueller-Roeber B."/>
            <person name="Pagarete A."/>
            <person name="Parker M."/>
            <person name="Probert I."/>
            <person name="Quesneville H."/>
            <person name="Raines C."/>
            <person name="Rensing S.A."/>
            <person name="Riano-Pachon D.M."/>
            <person name="Richier S."/>
            <person name="Rokitta S."/>
            <person name="Shiraiwa Y."/>
            <person name="Soanes D.M."/>
            <person name="van der Giezen M."/>
            <person name="Wahlund T.M."/>
            <person name="Williams B."/>
            <person name="Wilson W."/>
            <person name="Wolfe G."/>
            <person name="Wurch L.L."/>
        </authorList>
    </citation>
    <scope>NUCLEOTIDE SEQUENCE</scope>
</reference>
<dbReference type="AlphaFoldDB" id="A0A0D3J1Z0"/>
<sequence length="402" mass="42640">MLLRRLSPGFSAAAAAASAAASAAAGRSALCDAKKEPTTRPSGSPGWTYTNVGEAETDTVVREAMQRLSSSDEAPDAAAAAKRSAKTKPPKERKPSEAPAPDNPGWSYTNVGEAAADVVVREAMQRMRTEEGPAEAESQHPLHTTPPRGGGGLRRHLTAEQGLQRLKRQSTDVGGQQRYRAGLEVQILYVPYAVLNMDVGHLAVLVKDEDQMGPPTTFGFYGQGFRNGLPVVSHEPGVVVSPCPLYAKALANPTTRRQIMCLHRGELTADQAEKLNAWAEMQGEEHGGHLVEVRGHERGVAPMAGESYQGARALRPLLEADNCATWALRHFAPDGAIECPMGGSLPRLCRAVAAGEPLSPGSGSATPESLRAAERARALAAEQLPAERQEYEGAPRLPSDGS</sequence>
<dbReference type="RefSeq" id="XP_005781522.1">
    <property type="nucleotide sequence ID" value="XM_005781465.1"/>
</dbReference>
<dbReference type="EnsemblProtists" id="EOD17525">
    <property type="protein sequence ID" value="EOD17525"/>
    <property type="gene ID" value="EMIHUDRAFT_118563"/>
</dbReference>
<accession>A0A0D3J1Z0</accession>
<protein>
    <submittedName>
        <fullName evidence="2">Uncharacterized protein</fullName>
    </submittedName>
</protein>
<feature type="region of interest" description="Disordered" evidence="1">
    <location>
        <begin position="66"/>
        <end position="109"/>
    </location>
</feature>
<dbReference type="Proteomes" id="UP000013827">
    <property type="component" value="Unassembled WGS sequence"/>
</dbReference>
<dbReference type="RefSeq" id="XP_005769954.1">
    <property type="nucleotide sequence ID" value="XM_005769897.1"/>
</dbReference>
<evidence type="ECO:0000313" key="3">
    <source>
        <dbReference type="Proteomes" id="UP000013827"/>
    </source>
</evidence>
<reference evidence="2" key="2">
    <citation type="submission" date="2024-10" db="UniProtKB">
        <authorList>
            <consortium name="EnsemblProtists"/>
        </authorList>
    </citation>
    <scope>IDENTIFICATION</scope>
</reference>
<feature type="compositionally biased region" description="Low complexity" evidence="1">
    <location>
        <begin position="69"/>
        <end position="82"/>
    </location>
</feature>
<dbReference type="GeneID" id="17263673"/>
<dbReference type="EnsemblProtists" id="EOD29093">
    <property type="protein sequence ID" value="EOD29093"/>
    <property type="gene ID" value="EMIHUDRAFT_113881"/>
</dbReference>
<dbReference type="PaxDb" id="2903-EOD17525"/>
<proteinExistence type="predicted"/>
<feature type="region of interest" description="Disordered" evidence="1">
    <location>
        <begin position="126"/>
        <end position="153"/>
    </location>
</feature>
<name>A0A0D3J1Z0_EMIH1</name>
<dbReference type="GeneID" id="17274638"/>
<evidence type="ECO:0000256" key="1">
    <source>
        <dbReference type="SAM" id="MobiDB-lite"/>
    </source>
</evidence>
<dbReference type="HOGENOM" id="CLU_685928_0_0_1"/>
<feature type="region of interest" description="Disordered" evidence="1">
    <location>
        <begin position="357"/>
        <end position="402"/>
    </location>
</feature>
<organism evidence="2 3">
    <name type="scientific">Emiliania huxleyi (strain CCMP1516)</name>
    <dbReference type="NCBI Taxonomy" id="280463"/>
    <lineage>
        <taxon>Eukaryota</taxon>
        <taxon>Haptista</taxon>
        <taxon>Haptophyta</taxon>
        <taxon>Prymnesiophyceae</taxon>
        <taxon>Isochrysidales</taxon>
        <taxon>Noelaerhabdaceae</taxon>
        <taxon>Emiliania</taxon>
    </lineage>
</organism>